<keyword evidence="15" id="KW-1185">Reference proteome</keyword>
<keyword evidence="6 10" id="KW-1133">Transmembrane helix</keyword>
<dbReference type="GO" id="GO:0016020">
    <property type="term" value="C:membrane"/>
    <property type="evidence" value="ECO:0007669"/>
    <property type="project" value="UniProtKB-SubCell"/>
</dbReference>
<dbReference type="GO" id="GO:0016314">
    <property type="term" value="F:phosphatidylinositol-3,4,5-trisphosphate 3-phosphatase activity"/>
    <property type="evidence" value="ECO:0007669"/>
    <property type="project" value="TreeGrafter"/>
</dbReference>
<dbReference type="OrthoDB" id="16692at2759"/>
<dbReference type="InterPro" id="IPR016130">
    <property type="entry name" value="Tyr_Pase_AS"/>
</dbReference>
<feature type="domain" description="Phosphatase tensin-type" evidence="12">
    <location>
        <begin position="222"/>
        <end position="398"/>
    </location>
</feature>
<feature type="domain" description="Tyrosine specific protein phosphatases" evidence="11">
    <location>
        <begin position="310"/>
        <end position="370"/>
    </location>
</feature>
<dbReference type="AlphaFoldDB" id="A0A8K0KB77"/>
<dbReference type="Pfam" id="PF00520">
    <property type="entry name" value="Ion_trans"/>
    <property type="match status" value="1"/>
</dbReference>
<evidence type="ECO:0000259" key="11">
    <source>
        <dbReference type="PROSITE" id="PS50056"/>
    </source>
</evidence>
<dbReference type="Gene3D" id="2.60.40.1110">
    <property type="match status" value="1"/>
</dbReference>
<evidence type="ECO:0008006" key="16">
    <source>
        <dbReference type="Google" id="ProtNLM"/>
    </source>
</evidence>
<reference evidence="14" key="1">
    <citation type="submission" date="2013-04" db="EMBL/GenBank/DDBJ databases">
        <authorList>
            <person name="Qu J."/>
            <person name="Murali S.C."/>
            <person name="Bandaranaike D."/>
            <person name="Bellair M."/>
            <person name="Blankenburg K."/>
            <person name="Chao H."/>
            <person name="Dinh H."/>
            <person name="Doddapaneni H."/>
            <person name="Downs B."/>
            <person name="Dugan-Rocha S."/>
            <person name="Elkadiri S."/>
            <person name="Gnanaolivu R.D."/>
            <person name="Hernandez B."/>
            <person name="Javaid M."/>
            <person name="Jayaseelan J.C."/>
            <person name="Lee S."/>
            <person name="Li M."/>
            <person name="Ming W."/>
            <person name="Munidasa M."/>
            <person name="Muniz J."/>
            <person name="Nguyen L."/>
            <person name="Ongeri F."/>
            <person name="Osuji N."/>
            <person name="Pu L.-L."/>
            <person name="Puazo M."/>
            <person name="Qu C."/>
            <person name="Quiroz J."/>
            <person name="Raj R."/>
            <person name="Weissenberger G."/>
            <person name="Xin Y."/>
            <person name="Zou X."/>
            <person name="Han Y."/>
            <person name="Richards S."/>
            <person name="Worley K."/>
            <person name="Muzny D."/>
            <person name="Gibbs R."/>
        </authorList>
    </citation>
    <scope>NUCLEOTIDE SEQUENCE</scope>
    <source>
        <strain evidence="14">Sampled in the wild</strain>
    </source>
</reference>
<keyword evidence="4 10" id="KW-0812">Transmembrane</keyword>
<accession>A0A8K0KB77</accession>
<feature type="domain" description="C2 tensin-type" evidence="13">
    <location>
        <begin position="405"/>
        <end position="541"/>
    </location>
</feature>
<feature type="region of interest" description="Disordered" evidence="9">
    <location>
        <begin position="1"/>
        <end position="28"/>
    </location>
</feature>
<dbReference type="EMBL" id="KZ308569">
    <property type="protein sequence ID" value="KAG8231715.1"/>
    <property type="molecule type" value="Genomic_DNA"/>
</dbReference>
<feature type="transmembrane region" description="Helical" evidence="10">
    <location>
        <begin position="82"/>
        <end position="101"/>
    </location>
</feature>
<dbReference type="SMART" id="SM00404">
    <property type="entry name" value="PTPc_motif"/>
    <property type="match status" value="1"/>
</dbReference>
<comment type="similarity">
    <text evidence="3">Belongs to the PTEN phosphatase protein family.</text>
</comment>
<dbReference type="PROSITE" id="PS51182">
    <property type="entry name" value="C2_TENSIN"/>
    <property type="match status" value="1"/>
</dbReference>
<dbReference type="Pfam" id="PF10409">
    <property type="entry name" value="PTEN_C2"/>
    <property type="match status" value="1"/>
</dbReference>
<evidence type="ECO:0000256" key="6">
    <source>
        <dbReference type="ARBA" id="ARBA00022989"/>
    </source>
</evidence>
<evidence type="ECO:0000256" key="7">
    <source>
        <dbReference type="ARBA" id="ARBA00023136"/>
    </source>
</evidence>
<dbReference type="Proteomes" id="UP000792457">
    <property type="component" value="Unassembled WGS sequence"/>
</dbReference>
<dbReference type="FunFam" id="2.60.40.1110:FF:000004">
    <property type="entry name" value="Voltage-sensor containing phosphatase"/>
    <property type="match status" value="1"/>
</dbReference>
<gene>
    <name evidence="14" type="ORF">J437_LFUL018959</name>
</gene>
<dbReference type="InterPro" id="IPR029021">
    <property type="entry name" value="Prot-tyrosine_phosphatase-like"/>
</dbReference>
<evidence type="ECO:0000259" key="12">
    <source>
        <dbReference type="PROSITE" id="PS51181"/>
    </source>
</evidence>
<evidence type="ECO:0000313" key="15">
    <source>
        <dbReference type="Proteomes" id="UP000792457"/>
    </source>
</evidence>
<evidence type="ECO:0000256" key="3">
    <source>
        <dbReference type="ARBA" id="ARBA00007881"/>
    </source>
</evidence>
<organism evidence="14 15">
    <name type="scientific">Ladona fulva</name>
    <name type="common">Scarce chaser dragonfly</name>
    <name type="synonym">Libellula fulva</name>
    <dbReference type="NCBI Taxonomy" id="123851"/>
    <lineage>
        <taxon>Eukaryota</taxon>
        <taxon>Metazoa</taxon>
        <taxon>Ecdysozoa</taxon>
        <taxon>Arthropoda</taxon>
        <taxon>Hexapoda</taxon>
        <taxon>Insecta</taxon>
        <taxon>Pterygota</taxon>
        <taxon>Palaeoptera</taxon>
        <taxon>Odonata</taxon>
        <taxon>Epiprocta</taxon>
        <taxon>Anisoptera</taxon>
        <taxon>Libelluloidea</taxon>
        <taxon>Libellulidae</taxon>
        <taxon>Ladona</taxon>
    </lineage>
</organism>
<name>A0A8K0KB77_LADFU</name>
<protein>
    <recommendedName>
        <fullName evidence="16">Phosphatidylinositol-3,4,5-trisphosphate 3-phosphatase</fullName>
    </recommendedName>
</protein>
<sequence length="543" mass="62938">MPKYRKMQDEDALSKDEQSFSNDQGPFKEEENHVDHATQNETLHNATLFFWNTEDYIFTSAEKLEIETDIPNRQLRRVVEGLPFRIITNIIILTDIIFAIMDVAGSLKDRSHKGDHVPLRNVVFTTLDIMFSCYFLIEIGLRIYAVGWKDFVSSCYNILDASVVAITFVISLVDVIIESSDIHPFKLLLFLRLVRTFRMARLITEKKNLEKGLRQAVSRNKRRYQRDGFDLDLTYVTSRIIAMSFPSSGLMSLYRNPIKEVVRFLDLKHPDHYKVYNLCSERDYEASRFHGRVKRYHIDDHNVPSLEQMLDFKDSVKNWLDEDPLNVIVVHCKGGKGRTGTMVCVWLISAGLLPSADECLTYFGDRRTDLEVGNMFQGVETPSQSRYVRYFEKTLKLYGGKLPPKKFLVIRKVKIYHLAGVGKGDGSDFSVEISLGRNNVVFSANFGMLRNCHVLFINGVLEVTLLNCPTLCDDVRLLFPCSSRRVPKGYEKVPFYLWFHTSFIENYRLFLSREELDNPHKSKTWKVFQNDFAVEIIFSDAER</sequence>
<dbReference type="CDD" id="cd14510">
    <property type="entry name" value="PTP_VSP_TPTE"/>
    <property type="match status" value="1"/>
</dbReference>
<evidence type="ECO:0000313" key="14">
    <source>
        <dbReference type="EMBL" id="KAG8231715.1"/>
    </source>
</evidence>
<dbReference type="GO" id="GO:0042995">
    <property type="term" value="C:cell projection"/>
    <property type="evidence" value="ECO:0007669"/>
    <property type="project" value="UniProtKB-SubCell"/>
</dbReference>
<dbReference type="InterPro" id="IPR027359">
    <property type="entry name" value="Volt_channel_dom_sf"/>
</dbReference>
<keyword evidence="5" id="KW-0378">Hydrolase</keyword>
<evidence type="ECO:0000259" key="13">
    <source>
        <dbReference type="PROSITE" id="PS51182"/>
    </source>
</evidence>
<dbReference type="PROSITE" id="PS51181">
    <property type="entry name" value="PPASE_TENSIN"/>
    <property type="match status" value="1"/>
</dbReference>
<dbReference type="Gene3D" id="3.90.190.10">
    <property type="entry name" value="Protein tyrosine phosphatase superfamily"/>
    <property type="match status" value="1"/>
</dbReference>
<dbReference type="GO" id="GO:0005829">
    <property type="term" value="C:cytosol"/>
    <property type="evidence" value="ECO:0007669"/>
    <property type="project" value="TreeGrafter"/>
</dbReference>
<dbReference type="GO" id="GO:0005216">
    <property type="term" value="F:monoatomic ion channel activity"/>
    <property type="evidence" value="ECO:0007669"/>
    <property type="project" value="InterPro"/>
</dbReference>
<comment type="caution">
    <text evidence="14">The sequence shown here is derived from an EMBL/GenBank/DDBJ whole genome shotgun (WGS) entry which is preliminary data.</text>
</comment>
<dbReference type="SUPFAM" id="SSF49562">
    <property type="entry name" value="C2 domain (Calcium/lipid-binding domain, CaLB)"/>
    <property type="match status" value="1"/>
</dbReference>
<dbReference type="SUPFAM" id="SSF52799">
    <property type="entry name" value="(Phosphotyrosine protein) phosphatases II"/>
    <property type="match status" value="1"/>
</dbReference>
<dbReference type="InterPro" id="IPR000387">
    <property type="entry name" value="Tyr_Pase_dom"/>
</dbReference>
<feature type="compositionally biased region" description="Basic and acidic residues" evidence="9">
    <location>
        <begin position="1"/>
        <end position="18"/>
    </location>
</feature>
<feature type="transmembrane region" description="Helical" evidence="10">
    <location>
        <begin position="156"/>
        <end position="177"/>
    </location>
</feature>
<dbReference type="PROSITE" id="PS00383">
    <property type="entry name" value="TYR_PHOSPHATASE_1"/>
    <property type="match status" value="1"/>
</dbReference>
<dbReference type="InterPro" id="IPR035892">
    <property type="entry name" value="C2_domain_sf"/>
</dbReference>
<proteinExistence type="inferred from homology"/>
<dbReference type="PROSITE" id="PS50056">
    <property type="entry name" value="TYR_PHOSPHATASE_2"/>
    <property type="match status" value="1"/>
</dbReference>
<keyword evidence="7 10" id="KW-0472">Membrane</keyword>
<evidence type="ECO:0000256" key="8">
    <source>
        <dbReference type="ARBA" id="ARBA00023273"/>
    </source>
</evidence>
<dbReference type="SMART" id="SM01326">
    <property type="entry name" value="PTEN_C2"/>
    <property type="match status" value="1"/>
</dbReference>
<dbReference type="InterPro" id="IPR029023">
    <property type="entry name" value="Tensin_phosphatase"/>
</dbReference>
<reference evidence="14" key="2">
    <citation type="submission" date="2017-10" db="EMBL/GenBank/DDBJ databases">
        <title>Ladona fulva Genome sequencing and assembly.</title>
        <authorList>
            <person name="Murali S."/>
            <person name="Richards S."/>
            <person name="Bandaranaike D."/>
            <person name="Bellair M."/>
            <person name="Blankenburg K."/>
            <person name="Chao H."/>
            <person name="Dinh H."/>
            <person name="Doddapaneni H."/>
            <person name="Dugan-Rocha S."/>
            <person name="Elkadiri S."/>
            <person name="Gnanaolivu R."/>
            <person name="Hernandez B."/>
            <person name="Skinner E."/>
            <person name="Javaid M."/>
            <person name="Lee S."/>
            <person name="Li M."/>
            <person name="Ming W."/>
            <person name="Munidasa M."/>
            <person name="Muniz J."/>
            <person name="Nguyen L."/>
            <person name="Hughes D."/>
            <person name="Osuji N."/>
            <person name="Pu L.-L."/>
            <person name="Puazo M."/>
            <person name="Qu C."/>
            <person name="Quiroz J."/>
            <person name="Raj R."/>
            <person name="Weissenberger G."/>
            <person name="Xin Y."/>
            <person name="Zou X."/>
            <person name="Han Y."/>
            <person name="Worley K."/>
            <person name="Muzny D."/>
            <person name="Gibbs R."/>
        </authorList>
    </citation>
    <scope>NUCLEOTIDE SEQUENCE</scope>
    <source>
        <strain evidence="14">Sampled in the wild</strain>
    </source>
</reference>
<comment type="subcellular location">
    <subcellularLocation>
        <location evidence="2">Cell projection</location>
    </subcellularLocation>
    <subcellularLocation>
        <location evidence="1">Membrane</location>
        <topology evidence="1">Multi-pass membrane protein</topology>
    </subcellularLocation>
</comment>
<evidence type="ECO:0000256" key="9">
    <source>
        <dbReference type="SAM" id="MobiDB-lite"/>
    </source>
</evidence>
<dbReference type="InterPro" id="IPR003595">
    <property type="entry name" value="Tyr_Pase_cat"/>
</dbReference>
<dbReference type="InterPro" id="IPR014020">
    <property type="entry name" value="Tensin_C2-dom"/>
</dbReference>
<dbReference type="SUPFAM" id="SSF81324">
    <property type="entry name" value="Voltage-gated potassium channels"/>
    <property type="match status" value="1"/>
</dbReference>
<dbReference type="InterPro" id="IPR045102">
    <property type="entry name" value="PTP_VSP_TPTE"/>
</dbReference>
<evidence type="ECO:0000256" key="5">
    <source>
        <dbReference type="ARBA" id="ARBA00022801"/>
    </source>
</evidence>
<dbReference type="InterPro" id="IPR051281">
    <property type="entry name" value="Dual-spec_lipid-protein_phosph"/>
</dbReference>
<dbReference type="Gene3D" id="1.20.120.350">
    <property type="entry name" value="Voltage-gated potassium channels. Chain C"/>
    <property type="match status" value="1"/>
</dbReference>
<evidence type="ECO:0000256" key="1">
    <source>
        <dbReference type="ARBA" id="ARBA00004141"/>
    </source>
</evidence>
<dbReference type="PANTHER" id="PTHR12305:SF60">
    <property type="entry name" value="PHOSPHATIDYLINOSITOL 3,4,5-TRISPHOSPHATE 3-PHOSPHATASE TPTE2-RELATED"/>
    <property type="match status" value="1"/>
</dbReference>
<dbReference type="Pfam" id="PF22785">
    <property type="entry name" value="Tc-R-P"/>
    <property type="match status" value="1"/>
</dbReference>
<evidence type="ECO:0000256" key="10">
    <source>
        <dbReference type="SAM" id="Phobius"/>
    </source>
</evidence>
<evidence type="ECO:0000256" key="4">
    <source>
        <dbReference type="ARBA" id="ARBA00022692"/>
    </source>
</evidence>
<feature type="transmembrane region" description="Helical" evidence="10">
    <location>
        <begin position="121"/>
        <end position="144"/>
    </location>
</feature>
<evidence type="ECO:0000256" key="2">
    <source>
        <dbReference type="ARBA" id="ARBA00004316"/>
    </source>
</evidence>
<keyword evidence="8" id="KW-0966">Cell projection</keyword>
<dbReference type="InterPro" id="IPR005821">
    <property type="entry name" value="Ion_trans_dom"/>
</dbReference>
<dbReference type="PANTHER" id="PTHR12305">
    <property type="entry name" value="PHOSPHATASE WITH HOMOLOGY TO TENSIN"/>
    <property type="match status" value="1"/>
</dbReference>